<accession>A0A0G1JP73</accession>
<dbReference type="STRING" id="1619110.UW36_C0001G0075"/>
<dbReference type="Pfam" id="PF01048">
    <property type="entry name" value="PNP_UDP_1"/>
    <property type="match status" value="1"/>
</dbReference>
<dbReference type="InterPro" id="IPR035994">
    <property type="entry name" value="Nucleoside_phosphorylase_sf"/>
</dbReference>
<protein>
    <recommendedName>
        <fullName evidence="1">Nucleoside phosphorylase domain-containing protein</fullName>
    </recommendedName>
</protein>
<dbReference type="GO" id="GO:0003824">
    <property type="term" value="F:catalytic activity"/>
    <property type="evidence" value="ECO:0007669"/>
    <property type="project" value="InterPro"/>
</dbReference>
<comment type="caution">
    <text evidence="2">The sequence shown here is derived from an EMBL/GenBank/DDBJ whole genome shotgun (WGS) entry which is preliminary data.</text>
</comment>
<dbReference type="SUPFAM" id="SSF53167">
    <property type="entry name" value="Purine and uridine phosphorylases"/>
    <property type="match status" value="1"/>
</dbReference>
<evidence type="ECO:0000259" key="1">
    <source>
        <dbReference type="Pfam" id="PF01048"/>
    </source>
</evidence>
<dbReference type="InterPro" id="IPR000845">
    <property type="entry name" value="Nucleoside_phosphorylase_d"/>
</dbReference>
<dbReference type="EMBL" id="LCIA01000001">
    <property type="protein sequence ID" value="KKT45777.1"/>
    <property type="molecule type" value="Genomic_DNA"/>
</dbReference>
<sequence length="266" mass="29890">MKIYNCGTGESFIDPSTRYEQIVYYPKICILTHNHRYQKLLRLRGIEGAEKYDKDVCIIYNATRILLTNAREGCTSTHKAMVSSYFKGSRVFVNIGSAGGIAANLHIGDIVLSTHVIGDTGFSRSLMKADTETANATLLAASKPLVELFKSRVQISGPTWCVPTLYYHKDLLAHRMALKPIAVEMEMEAVVSTGMWLNYNYGSEKGTCSYTGLFYISDLLPSGNSEWTDTLRNESLLTKCKENLLQTVLETLYIKSNSYEYQTNLR</sequence>
<dbReference type="Gene3D" id="3.40.50.1580">
    <property type="entry name" value="Nucleoside phosphorylase domain"/>
    <property type="match status" value="1"/>
</dbReference>
<dbReference type="Proteomes" id="UP000034128">
    <property type="component" value="Unassembled WGS sequence"/>
</dbReference>
<reference evidence="2" key="1">
    <citation type="journal article" date="2015" name="Nature">
        <title>rRNA introns, odd ribosomes, and small enigmatic genomes across a large radiation of phyla.</title>
        <authorList>
            <person name="Brown C.T."/>
            <person name="Hug L.A."/>
            <person name="Thomas B.C."/>
            <person name="Sharon I."/>
            <person name="Castelle C.J."/>
            <person name="Singh A."/>
            <person name="Wilkins M.J."/>
            <person name="Williams K.H."/>
            <person name="Banfield J.F."/>
        </authorList>
    </citation>
    <scope>NUCLEOTIDE SEQUENCE [LARGE SCALE GENOMIC DNA]</scope>
</reference>
<dbReference type="GO" id="GO:0009116">
    <property type="term" value="P:nucleoside metabolic process"/>
    <property type="evidence" value="ECO:0007669"/>
    <property type="project" value="InterPro"/>
</dbReference>
<name>A0A0G1JP73_UNCKA</name>
<feature type="domain" description="Nucleoside phosphorylase" evidence="1">
    <location>
        <begin position="60"/>
        <end position="201"/>
    </location>
</feature>
<organism evidence="2 3">
    <name type="scientific">candidate division WWE3 bacterium GW2011_GWA2_44_16</name>
    <dbReference type="NCBI Taxonomy" id="1619110"/>
    <lineage>
        <taxon>Bacteria</taxon>
        <taxon>Katanobacteria</taxon>
    </lineage>
</organism>
<evidence type="ECO:0000313" key="2">
    <source>
        <dbReference type="EMBL" id="KKT45777.1"/>
    </source>
</evidence>
<proteinExistence type="predicted"/>
<dbReference type="AlphaFoldDB" id="A0A0G1JP73"/>
<gene>
    <name evidence="2" type="ORF">UW36_C0001G0075</name>
</gene>
<evidence type="ECO:0000313" key="3">
    <source>
        <dbReference type="Proteomes" id="UP000034128"/>
    </source>
</evidence>